<dbReference type="AlphaFoldDB" id="A0A1I7UW34"/>
<proteinExistence type="predicted"/>
<feature type="compositionally biased region" description="Polar residues" evidence="1">
    <location>
        <begin position="113"/>
        <end position="127"/>
    </location>
</feature>
<reference evidence="3" key="1">
    <citation type="submission" date="2016-11" db="UniProtKB">
        <authorList>
            <consortium name="WormBaseParasite"/>
        </authorList>
    </citation>
    <scope>IDENTIFICATION</scope>
</reference>
<sequence length="296" mass="32761">MTSLSPVLEAIQQWYTDDISGMVQTAFGGTSKASTAENERCSTSSNDFRLFRTAHMMDSGEDSCFKVPCCSSSDNDDTTNIQDDNQEQVINQQPLPENMGLRPGPQVSVESVAATTAEGSSETSQPKPSEHTSVSDDQQEEGSSLESNVVKEFDEDDQPNQDDLNKTPEQQAKRKPPMERQQAQDVPSSRNGSDTDRTVSSAGSKKQLMPPCKEEETEPPTDEKDNDDDEEPIVSSPLRKANAWFEIGDENSVLSTPHHADTFNSFTVEHQVEDESIVDFLDVLRDEFANTYNFGF</sequence>
<feature type="compositionally biased region" description="Polar residues" evidence="1">
    <location>
        <begin position="181"/>
        <end position="204"/>
    </location>
</feature>
<dbReference type="WBParaSite" id="Csp11.Scaffold630.g19932.t1">
    <property type="protein sequence ID" value="Csp11.Scaffold630.g19932.t1"/>
    <property type="gene ID" value="Csp11.Scaffold630.g19932"/>
</dbReference>
<evidence type="ECO:0000313" key="2">
    <source>
        <dbReference type="Proteomes" id="UP000095282"/>
    </source>
</evidence>
<feature type="compositionally biased region" description="Polar residues" evidence="1">
    <location>
        <begin position="135"/>
        <end position="147"/>
    </location>
</feature>
<dbReference type="Proteomes" id="UP000095282">
    <property type="component" value="Unplaced"/>
</dbReference>
<feature type="compositionally biased region" description="Acidic residues" evidence="1">
    <location>
        <begin position="215"/>
        <end position="232"/>
    </location>
</feature>
<organism evidence="2 3">
    <name type="scientific">Caenorhabditis tropicalis</name>
    <dbReference type="NCBI Taxonomy" id="1561998"/>
    <lineage>
        <taxon>Eukaryota</taxon>
        <taxon>Metazoa</taxon>
        <taxon>Ecdysozoa</taxon>
        <taxon>Nematoda</taxon>
        <taxon>Chromadorea</taxon>
        <taxon>Rhabditida</taxon>
        <taxon>Rhabditina</taxon>
        <taxon>Rhabditomorpha</taxon>
        <taxon>Rhabditoidea</taxon>
        <taxon>Rhabditidae</taxon>
        <taxon>Peloderinae</taxon>
        <taxon>Caenorhabditis</taxon>
    </lineage>
</organism>
<protein>
    <submittedName>
        <fullName evidence="3">Uncharacterized protein</fullName>
    </submittedName>
</protein>
<keyword evidence="2" id="KW-1185">Reference proteome</keyword>
<feature type="region of interest" description="Disordered" evidence="1">
    <location>
        <begin position="110"/>
        <end position="234"/>
    </location>
</feature>
<evidence type="ECO:0000256" key="1">
    <source>
        <dbReference type="SAM" id="MobiDB-lite"/>
    </source>
</evidence>
<name>A0A1I7UW34_9PELO</name>
<evidence type="ECO:0000313" key="3">
    <source>
        <dbReference type="WBParaSite" id="Csp11.Scaffold630.g19932.t1"/>
    </source>
</evidence>
<accession>A0A1I7UW34</accession>